<gene>
    <name evidence="2" type="ORF">B0T17DRAFT_505109</name>
</gene>
<organism evidence="2 3">
    <name type="scientific">Bombardia bombarda</name>
    <dbReference type="NCBI Taxonomy" id="252184"/>
    <lineage>
        <taxon>Eukaryota</taxon>
        <taxon>Fungi</taxon>
        <taxon>Dikarya</taxon>
        <taxon>Ascomycota</taxon>
        <taxon>Pezizomycotina</taxon>
        <taxon>Sordariomycetes</taxon>
        <taxon>Sordariomycetidae</taxon>
        <taxon>Sordariales</taxon>
        <taxon>Lasiosphaeriaceae</taxon>
        <taxon>Bombardia</taxon>
    </lineage>
</organism>
<feature type="region of interest" description="Disordered" evidence="1">
    <location>
        <begin position="123"/>
        <end position="142"/>
    </location>
</feature>
<keyword evidence="3" id="KW-1185">Reference proteome</keyword>
<dbReference type="AlphaFoldDB" id="A0AA39X772"/>
<feature type="region of interest" description="Disordered" evidence="1">
    <location>
        <begin position="34"/>
        <end position="72"/>
    </location>
</feature>
<sequence>MSTRIQRRYTVYEIAGGCLFRLWRRVKLGKTSRRGSFIHRGDHEKKRHVSGAKQGRQVDQRQKGREEVWKSSVTDEVPAQVRMLGRSWGGAAKSQAPRADVGAAISGLSKVGGVKLAEAPAESPGACKWETPGGREDSEKKRGTRAFILSNRTGWRTVYKWKRRQREQTSPA</sequence>
<dbReference type="Proteomes" id="UP001174934">
    <property type="component" value="Unassembled WGS sequence"/>
</dbReference>
<reference evidence="2" key="1">
    <citation type="submission" date="2023-06" db="EMBL/GenBank/DDBJ databases">
        <title>Genome-scale phylogeny and comparative genomics of the fungal order Sordariales.</title>
        <authorList>
            <consortium name="Lawrence Berkeley National Laboratory"/>
            <person name="Hensen N."/>
            <person name="Bonometti L."/>
            <person name="Westerberg I."/>
            <person name="Brannstrom I.O."/>
            <person name="Guillou S."/>
            <person name="Cros-Aarteil S."/>
            <person name="Calhoun S."/>
            <person name="Haridas S."/>
            <person name="Kuo A."/>
            <person name="Mondo S."/>
            <person name="Pangilinan J."/>
            <person name="Riley R."/>
            <person name="LaButti K."/>
            <person name="Andreopoulos B."/>
            <person name="Lipzen A."/>
            <person name="Chen C."/>
            <person name="Yanf M."/>
            <person name="Daum C."/>
            <person name="Ng V."/>
            <person name="Clum A."/>
            <person name="Steindorff A."/>
            <person name="Ohm R."/>
            <person name="Martin F."/>
            <person name="Silar P."/>
            <person name="Natvig D."/>
            <person name="Lalanne C."/>
            <person name="Gautier V."/>
            <person name="Ament-velasquez S.L."/>
            <person name="Kruys A."/>
            <person name="Hutchinson M.I."/>
            <person name="Powell A.J."/>
            <person name="Barry K."/>
            <person name="Miller A.N."/>
            <person name="Grigoriev I.V."/>
            <person name="Debuchy R."/>
            <person name="Gladieux P."/>
            <person name="Thoren M.H."/>
            <person name="Johannesson H."/>
        </authorList>
    </citation>
    <scope>NUCLEOTIDE SEQUENCE</scope>
    <source>
        <strain evidence="2">SMH3391-2</strain>
    </source>
</reference>
<evidence type="ECO:0000313" key="3">
    <source>
        <dbReference type="Proteomes" id="UP001174934"/>
    </source>
</evidence>
<name>A0AA39X772_9PEZI</name>
<accession>A0AA39X772</accession>
<proteinExistence type="predicted"/>
<dbReference type="EMBL" id="JAULSR010000002">
    <property type="protein sequence ID" value="KAK0628435.1"/>
    <property type="molecule type" value="Genomic_DNA"/>
</dbReference>
<feature type="compositionally biased region" description="Basic and acidic residues" evidence="1">
    <location>
        <begin position="56"/>
        <end position="69"/>
    </location>
</feature>
<evidence type="ECO:0000313" key="2">
    <source>
        <dbReference type="EMBL" id="KAK0628435.1"/>
    </source>
</evidence>
<evidence type="ECO:0000256" key="1">
    <source>
        <dbReference type="SAM" id="MobiDB-lite"/>
    </source>
</evidence>
<comment type="caution">
    <text evidence="2">The sequence shown here is derived from an EMBL/GenBank/DDBJ whole genome shotgun (WGS) entry which is preliminary data.</text>
</comment>
<protein>
    <submittedName>
        <fullName evidence="2">Uncharacterized protein</fullName>
    </submittedName>
</protein>